<dbReference type="CDD" id="cd01026">
    <property type="entry name" value="TOPRIM_OLD"/>
    <property type="match status" value="1"/>
</dbReference>
<dbReference type="InterPro" id="IPR027417">
    <property type="entry name" value="P-loop_NTPase"/>
</dbReference>
<dbReference type="CDD" id="cd00267">
    <property type="entry name" value="ABC_ATPase"/>
    <property type="match status" value="1"/>
</dbReference>
<accession>A0AA41ZEB3</accession>
<feature type="domain" description="Endonuclease GajA/Old nuclease/RecF-like AAA" evidence="1">
    <location>
        <begin position="5"/>
        <end position="62"/>
    </location>
</feature>
<feature type="domain" description="Endonuclease GajA/Old nuclease/RecF-like AAA" evidence="1">
    <location>
        <begin position="176"/>
        <end position="336"/>
    </location>
</feature>
<dbReference type="EMBL" id="JAPIVE010000001">
    <property type="protein sequence ID" value="MCX2522910.1"/>
    <property type="molecule type" value="Genomic_DNA"/>
</dbReference>
<dbReference type="RefSeq" id="WP_265895341.1">
    <property type="nucleotide sequence ID" value="NZ_JAPIVE010000001.1"/>
</dbReference>
<dbReference type="Proteomes" id="UP001165678">
    <property type="component" value="Unassembled WGS sequence"/>
</dbReference>
<organism evidence="3 4">
    <name type="scientific">Larsenimonas rhizosphaerae</name>
    <dbReference type="NCBI Taxonomy" id="2944682"/>
    <lineage>
        <taxon>Bacteria</taxon>
        <taxon>Pseudomonadati</taxon>
        <taxon>Pseudomonadota</taxon>
        <taxon>Gammaproteobacteria</taxon>
        <taxon>Oceanospirillales</taxon>
        <taxon>Halomonadaceae</taxon>
        <taxon>Larsenimonas</taxon>
    </lineage>
</organism>
<evidence type="ECO:0000259" key="2">
    <source>
        <dbReference type="Pfam" id="PF20469"/>
    </source>
</evidence>
<dbReference type="PANTHER" id="PTHR43581:SF4">
    <property type="entry name" value="ATP_GTP PHOSPHATASE"/>
    <property type="match status" value="1"/>
</dbReference>
<protein>
    <submittedName>
        <fullName evidence="3">AAA family ATPase</fullName>
    </submittedName>
</protein>
<evidence type="ECO:0000313" key="4">
    <source>
        <dbReference type="Proteomes" id="UP001165678"/>
    </source>
</evidence>
<feature type="domain" description="OLD protein-like TOPRIM" evidence="2">
    <location>
        <begin position="391"/>
        <end position="456"/>
    </location>
</feature>
<dbReference type="Gene3D" id="3.40.50.300">
    <property type="entry name" value="P-loop containing nucleotide triphosphate hydrolases"/>
    <property type="match status" value="1"/>
</dbReference>
<reference evidence="3" key="1">
    <citation type="submission" date="2022-11" db="EMBL/GenBank/DDBJ databases">
        <title>Larsenimonas rhizosphaerae sp. nov., isolated from a tidal mudflat.</title>
        <authorList>
            <person name="Lee S.D."/>
            <person name="Kim I.S."/>
        </authorList>
    </citation>
    <scope>NUCLEOTIDE SEQUENCE</scope>
    <source>
        <strain evidence="3">GH2-1</strain>
    </source>
</reference>
<keyword evidence="4" id="KW-1185">Reference proteome</keyword>
<name>A0AA41ZEB3_9GAMM</name>
<comment type="caution">
    <text evidence="3">The sequence shown here is derived from an EMBL/GenBank/DDBJ whole genome shotgun (WGS) entry which is preliminary data.</text>
</comment>
<evidence type="ECO:0000259" key="1">
    <source>
        <dbReference type="Pfam" id="PF13175"/>
    </source>
</evidence>
<dbReference type="InterPro" id="IPR051396">
    <property type="entry name" value="Bact_Antivir_Def_Nuclease"/>
</dbReference>
<proteinExistence type="predicted"/>
<dbReference type="InterPro" id="IPR041685">
    <property type="entry name" value="AAA_GajA/Old/RecF-like"/>
</dbReference>
<dbReference type="AlphaFoldDB" id="A0AA41ZEB3"/>
<dbReference type="Pfam" id="PF20469">
    <property type="entry name" value="OLD-like_TOPRIM"/>
    <property type="match status" value="1"/>
</dbReference>
<dbReference type="Pfam" id="PF13175">
    <property type="entry name" value="AAA_15"/>
    <property type="match status" value="2"/>
</dbReference>
<dbReference type="InterPro" id="IPR034139">
    <property type="entry name" value="TOPRIM_OLD"/>
</dbReference>
<sequence>MHRVSCIHIENFRACRNVTLPLDSYTPLVGQNNAGKSTILEAIRWVLKPSNLKSSDFYNEDKPISVAACIDGIDSEVLDRIPHDRHRQAIEPYCRNGRLWIRVTAANTRSKDQEVWSVDECPQDGVPEHWQAYPTGLPQAVSALLPEPLHVLAMHDIGEDLGKAKTGTTIKGLLDEIMKPLLAAHDELTTALDTIRNVLTTGGEQRSDHLQQFDTSATDALENFFPGLTLDLDLQVVDIKEFFKAGDLHVTDTVSGDRRRFDQMGTGAQRAIQMALIRYLADVRRAEDDQLSRRLLLIDEPELYLHPQGVRRLREALKTLSSAGFQVVFSTHSPLMLSRDNAPNTVIVGNTVDDGVTARKPLSQAVQDAIEDAESQSQTLFELGNLVDIYFADRVVLCEGKTDRRLLPLAYERLYQRPPDLDHIAFVSVGGCNSFAKALFVLRAMDIRTCAIADLDFAYTHARQSDLLERDGADLTAAKAALNRLQPEHGFTLNGNGLPQKCSQWSAADIWAYFASDEEGQGIAQGSHEALKSSRIWAWPQGCIEQVTGADDKGEDAIIEQEQQLRTMSAAEIEQQMPAFKACFDWIRSL</sequence>
<gene>
    <name evidence="3" type="ORF">OQ287_01520</name>
</gene>
<evidence type="ECO:0000313" key="3">
    <source>
        <dbReference type="EMBL" id="MCX2522910.1"/>
    </source>
</evidence>
<dbReference type="PANTHER" id="PTHR43581">
    <property type="entry name" value="ATP/GTP PHOSPHATASE"/>
    <property type="match status" value="1"/>
</dbReference>
<dbReference type="SUPFAM" id="SSF52540">
    <property type="entry name" value="P-loop containing nucleoside triphosphate hydrolases"/>
    <property type="match status" value="1"/>
</dbReference>